<reference evidence="3 4" key="1">
    <citation type="submission" date="2019-03" db="EMBL/GenBank/DDBJ databases">
        <title>Roseomonas sp. a novel Roseomonas species isolated from Sea whip Gorgonian.</title>
        <authorList>
            <person name="Li F."/>
            <person name="Pan X."/>
            <person name="Huang S."/>
            <person name="Li Z."/>
            <person name="Meng B."/>
        </authorList>
    </citation>
    <scope>NUCLEOTIDE SEQUENCE [LARGE SCALE GENOMIC DNA]</scope>
    <source>
        <strain evidence="3 4">M0104</strain>
    </source>
</reference>
<evidence type="ECO:0000313" key="3">
    <source>
        <dbReference type="EMBL" id="MXP63782.1"/>
    </source>
</evidence>
<comment type="caution">
    <text evidence="3">The sequence shown here is derived from an EMBL/GenBank/DDBJ whole genome shotgun (WGS) entry which is preliminary data.</text>
</comment>
<dbReference type="Proteomes" id="UP000460715">
    <property type="component" value="Unassembled WGS sequence"/>
</dbReference>
<accession>A0A845BEU4</accession>
<evidence type="ECO:0000256" key="1">
    <source>
        <dbReference type="SAM" id="MobiDB-lite"/>
    </source>
</evidence>
<feature type="compositionally biased region" description="Pro residues" evidence="1">
    <location>
        <begin position="64"/>
        <end position="73"/>
    </location>
</feature>
<keyword evidence="4" id="KW-1185">Reference proteome</keyword>
<dbReference type="AlphaFoldDB" id="A0A845BEU4"/>
<proteinExistence type="predicted"/>
<gene>
    <name evidence="3" type="ORF">E0493_10520</name>
</gene>
<organism evidence="3 4">
    <name type="scientific">Teichococcus coralli</name>
    <dbReference type="NCBI Taxonomy" id="2545983"/>
    <lineage>
        <taxon>Bacteria</taxon>
        <taxon>Pseudomonadati</taxon>
        <taxon>Pseudomonadota</taxon>
        <taxon>Alphaproteobacteria</taxon>
        <taxon>Acetobacterales</taxon>
        <taxon>Roseomonadaceae</taxon>
        <taxon>Roseomonas</taxon>
    </lineage>
</organism>
<dbReference type="EMBL" id="SNVJ01000007">
    <property type="protein sequence ID" value="MXP63782.1"/>
    <property type="molecule type" value="Genomic_DNA"/>
</dbReference>
<protein>
    <recommendedName>
        <fullName evidence="2">Transcription factor zinc-finger domain-containing protein</fullName>
    </recommendedName>
</protein>
<dbReference type="InterPro" id="IPR027392">
    <property type="entry name" value="TF_Znf"/>
</dbReference>
<name>A0A845BEU4_9PROT</name>
<feature type="region of interest" description="Disordered" evidence="1">
    <location>
        <begin position="52"/>
        <end position="73"/>
    </location>
</feature>
<evidence type="ECO:0000259" key="2">
    <source>
        <dbReference type="Pfam" id="PF13453"/>
    </source>
</evidence>
<dbReference type="Pfam" id="PF13453">
    <property type="entry name" value="Zn_ribbon_TFIIB"/>
    <property type="match status" value="1"/>
</dbReference>
<sequence length="73" mass="7700">MQEGAESEAHPFSCPCCGAALAKSERQGIKMDYCPKCRGAWLDRGELDKILGRAEASPQASQPAPAPPAGGWI</sequence>
<evidence type="ECO:0000313" key="4">
    <source>
        <dbReference type="Proteomes" id="UP000460715"/>
    </source>
</evidence>
<feature type="domain" description="Transcription factor zinc-finger" evidence="2">
    <location>
        <begin position="14"/>
        <end position="51"/>
    </location>
</feature>
<dbReference type="OrthoDB" id="9814037at2"/>